<dbReference type="RefSeq" id="WP_340295136.1">
    <property type="nucleotide sequence ID" value="NZ_JBBEOI010000210.1"/>
</dbReference>
<evidence type="ECO:0000256" key="6">
    <source>
        <dbReference type="ARBA" id="ARBA00023136"/>
    </source>
</evidence>
<feature type="domain" description="Bacterial sugar transferase" evidence="9">
    <location>
        <begin position="316"/>
        <end position="497"/>
    </location>
</feature>
<evidence type="ECO:0000256" key="5">
    <source>
        <dbReference type="ARBA" id="ARBA00022989"/>
    </source>
</evidence>
<dbReference type="EC" id="2.7.8.-" evidence="10"/>
<feature type="transmembrane region" description="Helical" evidence="8">
    <location>
        <begin position="122"/>
        <end position="142"/>
    </location>
</feature>
<dbReference type="Pfam" id="PF02397">
    <property type="entry name" value="Bac_transf"/>
    <property type="match status" value="1"/>
</dbReference>
<evidence type="ECO:0000256" key="3">
    <source>
        <dbReference type="ARBA" id="ARBA00022679"/>
    </source>
</evidence>
<keyword evidence="4 8" id="KW-0812">Transmembrane</keyword>
<dbReference type="EMBL" id="JBHRWW010000001">
    <property type="protein sequence ID" value="MFC3686826.1"/>
    <property type="molecule type" value="Genomic_DNA"/>
</dbReference>
<evidence type="ECO:0000259" key="9">
    <source>
        <dbReference type="Pfam" id="PF02397"/>
    </source>
</evidence>
<name>A0ABV7WCP9_9MICO</name>
<gene>
    <name evidence="10" type="ORF">ACFOLH_00550</name>
</gene>
<keyword evidence="3 10" id="KW-0808">Transferase</keyword>
<evidence type="ECO:0000256" key="7">
    <source>
        <dbReference type="SAM" id="MobiDB-lite"/>
    </source>
</evidence>
<dbReference type="Pfam" id="PF13727">
    <property type="entry name" value="CoA_binding_3"/>
    <property type="match status" value="1"/>
</dbReference>
<comment type="subcellular location">
    <subcellularLocation>
        <location evidence="1">Membrane</location>
        <topology evidence="1">Multi-pass membrane protein</topology>
    </subcellularLocation>
</comment>
<dbReference type="InterPro" id="IPR003362">
    <property type="entry name" value="Bact_transf"/>
</dbReference>
<evidence type="ECO:0000313" key="11">
    <source>
        <dbReference type="Proteomes" id="UP001595685"/>
    </source>
</evidence>
<sequence>MTTTERVRRTPGAPWRARGTVPAQPDAVPGHVPAGTPLVPGQRGSSRAAAPRRHDLGVVRALRTRRSAMMLLLVDVVAMTAPLALAPQAASWAWLTTLLTLAVFASQGLYRPRLQWSLLDDLPALLGARLCAVAVVALVLLVPGGERPGPVLAAAAWATLALLLGRAAAYAVVRRARLAGRVVHRCLVVGGGQVAGEAVDLLSRHAELGLTPVGYVDDRPSAGLDEQGCPRLGTTADLDEVVAAHDVTVLLVTFGGTRDNLVSAALRSRVASSLTLFVVPRLYEVMSVRGFRDHIGAIPVIRVSRPRSDGLAPAAKRVFDVVASALAIVLLSPVLLACAVAVRTTGQGVLFRQERVGQHGVPFELLKFRSMRPADPTGGETAWSAHGDPRITAVGRFLRRTSLDELPQLWNILRGEMTVVGPRPERPLYAEQFALEHPSYDHRHRAPVGLTGMAQVSGLRGGETSIALRARYDNYYIENWSLWGDIVVILRTVAEVVRAKGA</sequence>
<dbReference type="GO" id="GO:0016740">
    <property type="term" value="F:transferase activity"/>
    <property type="evidence" value="ECO:0007669"/>
    <property type="project" value="UniProtKB-KW"/>
</dbReference>
<dbReference type="PANTHER" id="PTHR30576:SF0">
    <property type="entry name" value="UNDECAPRENYL-PHOSPHATE N-ACETYLGALACTOSAMINYL 1-PHOSPHATE TRANSFERASE-RELATED"/>
    <property type="match status" value="1"/>
</dbReference>
<evidence type="ECO:0000313" key="10">
    <source>
        <dbReference type="EMBL" id="MFC3686826.1"/>
    </source>
</evidence>
<keyword evidence="6 8" id="KW-0472">Membrane</keyword>
<dbReference type="InterPro" id="IPR017475">
    <property type="entry name" value="EPS_sugar_tfrase"/>
</dbReference>
<organism evidence="10 11">
    <name type="scientific">Aquipuribacter hungaricus</name>
    <dbReference type="NCBI Taxonomy" id="545624"/>
    <lineage>
        <taxon>Bacteria</taxon>
        <taxon>Bacillati</taxon>
        <taxon>Actinomycetota</taxon>
        <taxon>Actinomycetes</taxon>
        <taxon>Micrococcales</taxon>
        <taxon>Intrasporangiaceae</taxon>
        <taxon>Aquipuribacter</taxon>
    </lineage>
</organism>
<dbReference type="PANTHER" id="PTHR30576">
    <property type="entry name" value="COLANIC BIOSYNTHESIS UDP-GLUCOSE LIPID CARRIER TRANSFERASE"/>
    <property type="match status" value="1"/>
</dbReference>
<feature type="transmembrane region" description="Helical" evidence="8">
    <location>
        <begin position="321"/>
        <end position="342"/>
    </location>
</feature>
<feature type="transmembrane region" description="Helical" evidence="8">
    <location>
        <begin position="154"/>
        <end position="173"/>
    </location>
</feature>
<evidence type="ECO:0000256" key="1">
    <source>
        <dbReference type="ARBA" id="ARBA00004141"/>
    </source>
</evidence>
<comment type="similarity">
    <text evidence="2">Belongs to the bacterial sugar transferase family.</text>
</comment>
<reference evidence="11" key="1">
    <citation type="journal article" date="2019" name="Int. J. Syst. Evol. Microbiol.">
        <title>The Global Catalogue of Microorganisms (GCM) 10K type strain sequencing project: providing services to taxonomists for standard genome sequencing and annotation.</title>
        <authorList>
            <consortium name="The Broad Institute Genomics Platform"/>
            <consortium name="The Broad Institute Genome Sequencing Center for Infectious Disease"/>
            <person name="Wu L."/>
            <person name="Ma J."/>
        </authorList>
    </citation>
    <scope>NUCLEOTIDE SEQUENCE [LARGE SCALE GENOMIC DNA]</scope>
    <source>
        <strain evidence="11">NCAIM B.02333</strain>
    </source>
</reference>
<dbReference type="NCBIfam" id="TIGR03025">
    <property type="entry name" value="EPS_sugtrans"/>
    <property type="match status" value="1"/>
</dbReference>
<feature type="region of interest" description="Disordered" evidence="7">
    <location>
        <begin position="1"/>
        <end position="51"/>
    </location>
</feature>
<evidence type="ECO:0000256" key="8">
    <source>
        <dbReference type="SAM" id="Phobius"/>
    </source>
</evidence>
<feature type="transmembrane region" description="Helical" evidence="8">
    <location>
        <begin position="68"/>
        <end position="86"/>
    </location>
</feature>
<dbReference type="Gene3D" id="3.40.50.720">
    <property type="entry name" value="NAD(P)-binding Rossmann-like Domain"/>
    <property type="match status" value="1"/>
</dbReference>
<keyword evidence="5 8" id="KW-1133">Transmembrane helix</keyword>
<feature type="transmembrane region" description="Helical" evidence="8">
    <location>
        <begin position="92"/>
        <end position="110"/>
    </location>
</feature>
<evidence type="ECO:0000256" key="4">
    <source>
        <dbReference type="ARBA" id="ARBA00022692"/>
    </source>
</evidence>
<comment type="caution">
    <text evidence="10">The sequence shown here is derived from an EMBL/GenBank/DDBJ whole genome shotgun (WGS) entry which is preliminary data.</text>
</comment>
<dbReference type="Proteomes" id="UP001595685">
    <property type="component" value="Unassembled WGS sequence"/>
</dbReference>
<proteinExistence type="inferred from homology"/>
<accession>A0ABV7WCP9</accession>
<protein>
    <submittedName>
        <fullName evidence="10">Sugar transferase</fullName>
        <ecNumber evidence="10">2.7.8.-</ecNumber>
    </submittedName>
</protein>
<evidence type="ECO:0000256" key="2">
    <source>
        <dbReference type="ARBA" id="ARBA00006464"/>
    </source>
</evidence>
<keyword evidence="11" id="KW-1185">Reference proteome</keyword>